<evidence type="ECO:0000313" key="2">
    <source>
        <dbReference type="EMBL" id="KAH8998546.1"/>
    </source>
</evidence>
<accession>A0AAD4LTH9</accession>
<evidence type="ECO:0000256" key="1">
    <source>
        <dbReference type="SAM" id="MobiDB-lite"/>
    </source>
</evidence>
<protein>
    <submittedName>
        <fullName evidence="2">Uncharacterized protein</fullName>
    </submittedName>
</protein>
<dbReference type="EMBL" id="JAKELL010000005">
    <property type="protein sequence ID" value="KAH8998546.1"/>
    <property type="molecule type" value="Genomic_DNA"/>
</dbReference>
<evidence type="ECO:0000313" key="3">
    <source>
        <dbReference type="Proteomes" id="UP001201163"/>
    </source>
</evidence>
<name>A0AAD4LTH9_9AGAM</name>
<feature type="region of interest" description="Disordered" evidence="1">
    <location>
        <begin position="336"/>
        <end position="360"/>
    </location>
</feature>
<gene>
    <name evidence="2" type="ORF">EDB92DRAFT_1835782</name>
</gene>
<comment type="caution">
    <text evidence="2">The sequence shown here is derived from an EMBL/GenBank/DDBJ whole genome shotgun (WGS) entry which is preliminary data.</text>
</comment>
<feature type="compositionally biased region" description="Acidic residues" evidence="1">
    <location>
        <begin position="339"/>
        <end position="351"/>
    </location>
</feature>
<organism evidence="2 3">
    <name type="scientific">Lactarius akahatsu</name>
    <dbReference type="NCBI Taxonomy" id="416441"/>
    <lineage>
        <taxon>Eukaryota</taxon>
        <taxon>Fungi</taxon>
        <taxon>Dikarya</taxon>
        <taxon>Basidiomycota</taxon>
        <taxon>Agaricomycotina</taxon>
        <taxon>Agaricomycetes</taxon>
        <taxon>Russulales</taxon>
        <taxon>Russulaceae</taxon>
        <taxon>Lactarius</taxon>
    </lineage>
</organism>
<reference evidence="2" key="1">
    <citation type="submission" date="2022-01" db="EMBL/GenBank/DDBJ databases">
        <title>Comparative genomics reveals a dynamic genome evolution in the ectomycorrhizal milk-cap (Lactarius) mushrooms.</title>
        <authorList>
            <consortium name="DOE Joint Genome Institute"/>
            <person name="Lebreton A."/>
            <person name="Tang N."/>
            <person name="Kuo A."/>
            <person name="LaButti K."/>
            <person name="Drula E."/>
            <person name="Barry K."/>
            <person name="Clum A."/>
            <person name="Lipzen A."/>
            <person name="Mousain D."/>
            <person name="Ng V."/>
            <person name="Wang R."/>
            <person name="Wang X."/>
            <person name="Dai Y."/>
            <person name="Henrissat B."/>
            <person name="Grigoriev I.V."/>
            <person name="Guerin-Laguette A."/>
            <person name="Yu F."/>
            <person name="Martin F.M."/>
        </authorList>
    </citation>
    <scope>NUCLEOTIDE SEQUENCE</scope>
    <source>
        <strain evidence="2">QP</strain>
    </source>
</reference>
<proteinExistence type="predicted"/>
<sequence>MLNRISVNEPDFRISLLTTHTLLGNSTEITLPCLLDARFIGSVLFSFSGTVDQSILVPPVQMLHSSAIKTFLHYLTANAGHLCISAISEVILDDQSGSPEVSVTLSRSADSPSSSCAHVLSIRLAYNWMSLRQQSADLSIFSPQILLPFQSALNKLVHKLFSVHIAGRYPWLFGPLRTKLYLELQWFPSLVRSLLAIMARSESMSFRSESQEFLKKIHNKASIYKRVVGDTHRSLSSQRSCPSDSPAVEASDEDALILALEIVLKIAARSPPFKGACCLTAPKRPSSDDETLNFSGPVFCRPSQDFSGDTLSWDDFVPSEVCFSDYGALEHEENIWSGESEEDMPVGDEEPYSTPQTHSSEGFGLLISEAPLTSRSNCDSGVRNEDENQHQFIPTDMSPLLAPEWPPRMVLFCLFV</sequence>
<dbReference type="AlphaFoldDB" id="A0AAD4LTH9"/>
<keyword evidence="3" id="KW-1185">Reference proteome</keyword>
<dbReference type="Proteomes" id="UP001201163">
    <property type="component" value="Unassembled WGS sequence"/>
</dbReference>